<feature type="compositionally biased region" description="Basic residues" evidence="1">
    <location>
        <begin position="1"/>
        <end position="11"/>
    </location>
</feature>
<dbReference type="EMBL" id="KV906463">
    <property type="protein sequence ID" value="OON14704.1"/>
    <property type="molecule type" value="Genomic_DNA"/>
</dbReference>
<gene>
    <name evidence="3" type="ORF">X801_09502</name>
</gene>
<organism evidence="3 4">
    <name type="scientific">Opisthorchis viverrini</name>
    <name type="common">Southeast Asian liver fluke</name>
    <dbReference type="NCBI Taxonomy" id="6198"/>
    <lineage>
        <taxon>Eukaryota</taxon>
        <taxon>Metazoa</taxon>
        <taxon>Spiralia</taxon>
        <taxon>Lophotrochozoa</taxon>
        <taxon>Platyhelminthes</taxon>
        <taxon>Trematoda</taxon>
        <taxon>Digenea</taxon>
        <taxon>Opisthorchiida</taxon>
        <taxon>Opisthorchiata</taxon>
        <taxon>Opisthorchiidae</taxon>
        <taxon>Opisthorchis</taxon>
    </lineage>
</organism>
<feature type="transmembrane region" description="Helical" evidence="2">
    <location>
        <begin position="370"/>
        <end position="391"/>
    </location>
</feature>
<feature type="transmembrane region" description="Helical" evidence="2">
    <location>
        <begin position="69"/>
        <end position="86"/>
    </location>
</feature>
<feature type="region of interest" description="Disordered" evidence="1">
    <location>
        <begin position="1"/>
        <end position="27"/>
    </location>
</feature>
<evidence type="ECO:0008006" key="5">
    <source>
        <dbReference type="Google" id="ProtNLM"/>
    </source>
</evidence>
<evidence type="ECO:0000256" key="1">
    <source>
        <dbReference type="SAM" id="MobiDB-lite"/>
    </source>
</evidence>
<accession>A0A1S8WJT6</accession>
<evidence type="ECO:0000313" key="3">
    <source>
        <dbReference type="EMBL" id="OON14704.1"/>
    </source>
</evidence>
<name>A0A1S8WJT6_OPIVI</name>
<feature type="transmembrane region" description="Helical" evidence="2">
    <location>
        <begin position="254"/>
        <end position="274"/>
    </location>
</feature>
<keyword evidence="2" id="KW-0472">Membrane</keyword>
<evidence type="ECO:0000313" key="4">
    <source>
        <dbReference type="Proteomes" id="UP000243686"/>
    </source>
</evidence>
<keyword evidence="2" id="KW-1133">Transmembrane helix</keyword>
<feature type="transmembrane region" description="Helical" evidence="2">
    <location>
        <begin position="106"/>
        <end position="124"/>
    </location>
</feature>
<reference evidence="3 4" key="1">
    <citation type="submission" date="2015-03" db="EMBL/GenBank/DDBJ databases">
        <title>Draft genome of the nematode, Opisthorchis viverrini.</title>
        <authorList>
            <person name="Mitreva M."/>
        </authorList>
    </citation>
    <scope>NUCLEOTIDE SEQUENCE [LARGE SCALE GENOMIC DNA]</scope>
    <source>
        <strain evidence="3">Khon Kaen</strain>
    </source>
</reference>
<protein>
    <recommendedName>
        <fullName evidence="5">Vacuole membrane protein 1</fullName>
    </recommendedName>
</protein>
<keyword evidence="4" id="KW-1185">Reference proteome</keyword>
<proteinExistence type="predicted"/>
<sequence>MSGNVVKHRSNQKKEENGVGPKKPSQKLKCNPKNTLVLWKSPVSTLYSFFLECVFRFTQLRFTVLRNKGRFFLLFCTLISIGNYLLGLSTPTENHTVVGVVGMVRFSFLLWIWYGASYICAVPCKTRRLFLTRFQGPFIAEVTMSAYECKTLKFPRPPYPDRIICPEGAFLEERITFWRIMRKVQMESIMWGIGTAIGELPPYFMARGARLSDRHNDEDLKELEEILATEQTSDSVHTKDLSFQKRAELLLHRLIIRAGFVGILLCASVPNPLFDLAGMTCGHFLVPFWSFFGATVIGKAIIKVHLQQFTVIALSSEHHVESLVFHLPTHPFFHHFSRIPVYGRSLQAPFLEYLQQQKANLHNKVTTTTIIFLIVSGLICSFVVSIIHALANKYQRRLRQWQRLAEAENLNSK</sequence>
<dbReference type="AlphaFoldDB" id="A0A1S8WJT6"/>
<dbReference type="Proteomes" id="UP000243686">
    <property type="component" value="Unassembled WGS sequence"/>
</dbReference>
<keyword evidence="2" id="KW-0812">Transmembrane</keyword>
<evidence type="ECO:0000256" key="2">
    <source>
        <dbReference type="SAM" id="Phobius"/>
    </source>
</evidence>